<sequence length="237" mass="25502">MMVRPIGVAGVCRYTTAMSKPVETDLYAPVKTFFEGCGYAVKAEIGAADVVAVRADEPPVIVELKTGFSLTLLQQAVARQAVTDQVYVAVPRWKGKAGWRAFKGNLGLCKRLGLGVITVSLAGEVQVHHDPAPFLPRKVKRRQVSLMSEFERRQGDPNQGGAVRRGIITSYRQEALRCAAFLAVSGASKGADVAKGADAPKATTLMRLNHYGWFQKVATGIYDLSDAGHTALKEGQA</sequence>
<dbReference type="EMBL" id="FXTO01000020">
    <property type="protein sequence ID" value="SMO87640.1"/>
    <property type="molecule type" value="Genomic_DNA"/>
</dbReference>
<evidence type="ECO:0000313" key="2">
    <source>
        <dbReference type="Proteomes" id="UP000316030"/>
    </source>
</evidence>
<dbReference type="Pfam" id="PF09929">
    <property type="entry name" value="DUF2161"/>
    <property type="match status" value="1"/>
</dbReference>
<reference evidence="1 2" key="1">
    <citation type="submission" date="2017-05" db="EMBL/GenBank/DDBJ databases">
        <authorList>
            <person name="Varghese N."/>
            <person name="Submissions S."/>
        </authorList>
    </citation>
    <scope>NUCLEOTIDE SEQUENCE [LARGE SCALE GENOMIC DNA]</scope>
    <source>
        <strain evidence="1 2">DSM 29506</strain>
    </source>
</reference>
<dbReference type="AlphaFoldDB" id="A0A521EWY1"/>
<name>A0A521EWY1_9RHOB</name>
<organism evidence="1 2">
    <name type="scientific">Thalassovita litoralis</name>
    <dbReference type="NCBI Taxonomy" id="1010611"/>
    <lineage>
        <taxon>Bacteria</taxon>
        <taxon>Pseudomonadati</taxon>
        <taxon>Pseudomonadota</taxon>
        <taxon>Alphaproteobacteria</taxon>
        <taxon>Rhodobacterales</taxon>
        <taxon>Roseobacteraceae</taxon>
        <taxon>Thalassovita</taxon>
    </lineage>
</organism>
<keyword evidence="2" id="KW-1185">Reference proteome</keyword>
<protein>
    <submittedName>
        <fullName evidence="1">Uncharacterized protein</fullName>
    </submittedName>
</protein>
<dbReference type="Proteomes" id="UP000316030">
    <property type="component" value="Unassembled WGS sequence"/>
</dbReference>
<gene>
    <name evidence="1" type="ORF">SAMN06265173_1204</name>
</gene>
<accession>A0A521EWY1</accession>
<proteinExistence type="predicted"/>
<evidence type="ECO:0000313" key="1">
    <source>
        <dbReference type="EMBL" id="SMO87640.1"/>
    </source>
</evidence>
<dbReference type="InterPro" id="IPR018679">
    <property type="entry name" value="DUF2161"/>
</dbReference>